<reference evidence="6" key="1">
    <citation type="submission" date="2016-01" db="EMBL/GenBank/DDBJ databases">
        <authorList>
            <person name="Mitreva M."/>
            <person name="Pepin K.H."/>
            <person name="Mihindukulasuriya K.A."/>
            <person name="Fulton R."/>
            <person name="Fronick C."/>
            <person name="O'Laughlin M."/>
            <person name="Miner T."/>
            <person name="Herter B."/>
            <person name="Rosa B.A."/>
            <person name="Cordes M."/>
            <person name="Tomlinson C."/>
            <person name="Wollam A."/>
            <person name="Palsikar V.B."/>
            <person name="Mardis E.R."/>
            <person name="Wilson R.K."/>
        </authorList>
    </citation>
    <scope>NUCLEOTIDE SEQUENCE [LARGE SCALE GENOMIC DNA]</scope>
    <source>
        <strain evidence="6">MJR7716</strain>
    </source>
</reference>
<evidence type="ECO:0000256" key="3">
    <source>
        <dbReference type="ARBA" id="ARBA00023014"/>
    </source>
</evidence>
<evidence type="ECO:0000259" key="4">
    <source>
        <dbReference type="PROSITE" id="PS51379"/>
    </source>
</evidence>
<evidence type="ECO:0000313" key="5">
    <source>
        <dbReference type="EMBL" id="KXA44012.1"/>
    </source>
</evidence>
<keyword evidence="6" id="KW-1185">Reference proteome</keyword>
<dbReference type="InterPro" id="IPR002500">
    <property type="entry name" value="PAPS_reduct_dom"/>
</dbReference>
<dbReference type="PROSITE" id="PS51379">
    <property type="entry name" value="4FE4S_FER_2"/>
    <property type="match status" value="1"/>
</dbReference>
<gene>
    <name evidence="5" type="ORF">HMPREF3226_00260</name>
</gene>
<dbReference type="InterPro" id="IPR050128">
    <property type="entry name" value="Sulfate_adenylyltrnsfr_sub2"/>
</dbReference>
<dbReference type="InterPro" id="IPR017900">
    <property type="entry name" value="4Fe4S_Fe_S_CS"/>
</dbReference>
<keyword evidence="2" id="KW-0408">Iron</keyword>
<dbReference type="PATRIC" id="fig|28128.5.peg.260"/>
<evidence type="ECO:0000256" key="2">
    <source>
        <dbReference type="ARBA" id="ARBA00023004"/>
    </source>
</evidence>
<keyword evidence="3" id="KW-0411">Iron-sulfur</keyword>
<protein>
    <submittedName>
        <fullName evidence="5">Phosphoadenosine phosphosulfate reductase family protein</fullName>
    </submittedName>
</protein>
<dbReference type="GO" id="GO:0003824">
    <property type="term" value="F:catalytic activity"/>
    <property type="evidence" value="ECO:0007669"/>
    <property type="project" value="InterPro"/>
</dbReference>
<dbReference type="Proteomes" id="UP000070533">
    <property type="component" value="Unassembled WGS sequence"/>
</dbReference>
<dbReference type="STRING" id="28128.HMPREF3226_00260"/>
<sequence>MVLDLCTRAIPPTDFEVIYSDTGYELPPSLALYKDVEAYYKKKFPSLCFLTARNHESVLNYWDKIGTPSDNHRWCCSVMKTAPLYRMLMSGTDKRQKFLAFEGVRAEESVSRSEYNRIGKGVKHKFVINARPILNWNTTEVFLYLFEHDLHINSAYRVGKPRVGCLLCPFGSPWDDMIVNNCYSSNLKPFLDRIESNAISRKIPNKKEYIAERKWKLRGSGKFSETKTSVSFSSSSNKWQTIVKSAEKELFTWFPVLGKYSIKEKQESIIGELEFKHEIYHFEIRFGKDKNDFTFTLYDNNNIQLRYYLRRIINKTAYCINCEACELECPTGALSVYPKVGIDKDKCVHCLKCLEYHNVGCIVADSMIKPTTINLSNMKISKYGTFGIHQEWVDQYLTDTDSFWEDNFLGVKQVPSFKAWLKDAEIIDEKSKLTPFGELCVEINRENPTLLWELIHINLAYNSPLMGWFSSSVGFNTEIGRKDLDKLALDYFQQTFKETTITYAVQALVQTFKYSPIGEDLRQFVSQDTKGISFQRIPYNDLSPEAVAYSLYKYAEQKGIKMLRVFDLYRPEEICGVYREFGISKAELQKKLRFLSSDKNRVLVAELSMGLDHITLRDDLDQLAVIKSLLK</sequence>
<keyword evidence="1" id="KW-0479">Metal-binding</keyword>
<feature type="domain" description="4Fe-4S ferredoxin-type" evidence="4">
    <location>
        <begin position="309"/>
        <end position="339"/>
    </location>
</feature>
<evidence type="ECO:0000256" key="1">
    <source>
        <dbReference type="ARBA" id="ARBA00022723"/>
    </source>
</evidence>
<dbReference type="GO" id="GO:0051536">
    <property type="term" value="F:iron-sulfur cluster binding"/>
    <property type="evidence" value="ECO:0007669"/>
    <property type="project" value="UniProtKB-KW"/>
</dbReference>
<dbReference type="Pfam" id="PF01507">
    <property type="entry name" value="PAPS_reduct"/>
    <property type="match status" value="1"/>
</dbReference>
<dbReference type="Gene3D" id="3.30.70.20">
    <property type="match status" value="1"/>
</dbReference>
<dbReference type="SUPFAM" id="SSF52402">
    <property type="entry name" value="Adenine nucleotide alpha hydrolases-like"/>
    <property type="match status" value="1"/>
</dbReference>
<dbReference type="GO" id="GO:0046872">
    <property type="term" value="F:metal ion binding"/>
    <property type="evidence" value="ECO:0007669"/>
    <property type="project" value="UniProtKB-KW"/>
</dbReference>
<accession>A0A133QMB2</accession>
<dbReference type="AlphaFoldDB" id="A0A133QMB2"/>
<dbReference type="EMBL" id="LRQG01000011">
    <property type="protein sequence ID" value="KXA44012.1"/>
    <property type="molecule type" value="Genomic_DNA"/>
</dbReference>
<dbReference type="InterPro" id="IPR017896">
    <property type="entry name" value="4Fe4S_Fe-S-bd"/>
</dbReference>
<organism evidence="5 6">
    <name type="scientific">Prevotella corporis</name>
    <dbReference type="NCBI Taxonomy" id="28128"/>
    <lineage>
        <taxon>Bacteria</taxon>
        <taxon>Pseudomonadati</taxon>
        <taxon>Bacteroidota</taxon>
        <taxon>Bacteroidia</taxon>
        <taxon>Bacteroidales</taxon>
        <taxon>Prevotellaceae</taxon>
        <taxon>Prevotella</taxon>
    </lineage>
</organism>
<dbReference type="PROSITE" id="PS00198">
    <property type="entry name" value="4FE4S_FER_1"/>
    <property type="match status" value="1"/>
</dbReference>
<dbReference type="SUPFAM" id="SSF54862">
    <property type="entry name" value="4Fe-4S ferredoxins"/>
    <property type="match status" value="1"/>
</dbReference>
<name>A0A133QMB2_9BACT</name>
<dbReference type="PANTHER" id="PTHR43196">
    <property type="entry name" value="SULFATE ADENYLYLTRANSFERASE SUBUNIT 2"/>
    <property type="match status" value="1"/>
</dbReference>
<proteinExistence type="predicted"/>
<dbReference type="InterPro" id="IPR014729">
    <property type="entry name" value="Rossmann-like_a/b/a_fold"/>
</dbReference>
<evidence type="ECO:0000313" key="6">
    <source>
        <dbReference type="Proteomes" id="UP000070533"/>
    </source>
</evidence>
<comment type="caution">
    <text evidence="5">The sequence shown here is derived from an EMBL/GenBank/DDBJ whole genome shotgun (WGS) entry which is preliminary data.</text>
</comment>
<dbReference type="Gene3D" id="3.40.50.620">
    <property type="entry name" value="HUPs"/>
    <property type="match status" value="1"/>
</dbReference>
<dbReference type="PANTHER" id="PTHR43196:SF2">
    <property type="entry name" value="PHOSPHOADENOSINE PHOSPHOSULFATE REDUCTASE"/>
    <property type="match status" value="1"/>
</dbReference>